<dbReference type="PANTHER" id="PTHR42901">
    <property type="entry name" value="ALCOHOL DEHYDROGENASE"/>
    <property type="match status" value="1"/>
</dbReference>
<name>A0ABR3VVM0_9PEZI</name>
<dbReference type="InterPro" id="IPR020904">
    <property type="entry name" value="Sc_DH/Rdtase_CS"/>
</dbReference>
<dbReference type="PRINTS" id="PR00080">
    <property type="entry name" value="SDRFAMILY"/>
</dbReference>
<dbReference type="Pfam" id="PF00106">
    <property type="entry name" value="adh_short"/>
    <property type="match status" value="1"/>
</dbReference>
<organism evidence="5 6">
    <name type="scientific">Phialemonium thermophilum</name>
    <dbReference type="NCBI Taxonomy" id="223376"/>
    <lineage>
        <taxon>Eukaryota</taxon>
        <taxon>Fungi</taxon>
        <taxon>Dikarya</taxon>
        <taxon>Ascomycota</taxon>
        <taxon>Pezizomycotina</taxon>
        <taxon>Sordariomycetes</taxon>
        <taxon>Sordariomycetidae</taxon>
        <taxon>Cephalothecales</taxon>
        <taxon>Cephalothecaceae</taxon>
        <taxon>Phialemonium</taxon>
    </lineage>
</organism>
<dbReference type="Proteomes" id="UP001586593">
    <property type="component" value="Unassembled WGS sequence"/>
</dbReference>
<sequence length="747" mass="83439">MSATATETQTTASAASTGAGSKRNQSYQHLTPEDVEHFLTKGWLRVPRAIKPEYIDRWMKDLWVRVDYDEHDKSTWHSEYLHLPRHREVPAEEFAPAAWNKIVEICGGEDRIDPVRECYYGDAFIINFGTEEKANLKEEIHPHDVQGWHTDNDWYRMFLDSSGNAITVIHCFTDIPPRGGGTWVCEDGIEGVVKFLYDHPEGVDPPLEGRQCAHIRNCKQFSTVVAEKGDVILLHGLLPHAASPNYLHYARVISNPHVSLHSPFNLNRPDGNYVSGLPVCPVRLTPLPPTLLVNKTCAYQSLLEQVILRGLGRESVPEFQPTRERKFWYPRNAGFKRAKAEGELRRMIAAAKAQGLDESAVDSIYLRRGTKEFEEFERRNGFDKEVNTLLMEQHRFNLVAGSQYAAPSPEAWHVERRRTAKPYLWRQHGNTLPIATLQHRPNCASIPNQLLRHFVTLRVGNGDRQLVKLTILYTPAFRMAGFDIASRLRGKTALVTGSSSGIGASTAVLFARCGANVVLTARRVDKLAEVKAKCIAAHQALSDAPNDLFVLAIQADMTQKADTDSLLGKIGRKIDILVNNAGLVRGREHVGDIADEDIDVMIQTNVVGLIRLTQIIVREMKKQNSGTIINLGSVAGIEPYPGGSIYCATKHAVNAFSSALMKELVNTPIRVCEVQPGMVETEFSVVRHRGDKSKADNEYRGLTPLTGDDIAEEIVWCASRPDHVQIAQMLIFPTAQASAMISYRKPE</sequence>
<evidence type="ECO:0000256" key="3">
    <source>
        <dbReference type="ARBA" id="ARBA00023002"/>
    </source>
</evidence>
<evidence type="ECO:0000256" key="2">
    <source>
        <dbReference type="ARBA" id="ARBA00022857"/>
    </source>
</evidence>
<evidence type="ECO:0000313" key="5">
    <source>
        <dbReference type="EMBL" id="KAL1846224.1"/>
    </source>
</evidence>
<feature type="region of interest" description="Disordered" evidence="4">
    <location>
        <begin position="1"/>
        <end position="25"/>
    </location>
</feature>
<dbReference type="InterPro" id="IPR002347">
    <property type="entry name" value="SDR_fam"/>
</dbReference>
<dbReference type="PRINTS" id="PR00081">
    <property type="entry name" value="GDHRDH"/>
</dbReference>
<keyword evidence="6" id="KW-1185">Reference proteome</keyword>
<dbReference type="SUPFAM" id="SSF51735">
    <property type="entry name" value="NAD(P)-binding Rossmann-fold domains"/>
    <property type="match status" value="1"/>
</dbReference>
<feature type="compositionally biased region" description="Low complexity" evidence="4">
    <location>
        <begin position="1"/>
        <end position="21"/>
    </location>
</feature>
<dbReference type="InterPro" id="IPR008775">
    <property type="entry name" value="Phytyl_CoA_dOase-like"/>
</dbReference>
<keyword evidence="3" id="KW-0560">Oxidoreductase</keyword>
<reference evidence="5 6" key="1">
    <citation type="journal article" date="2024" name="Commun. Biol.">
        <title>Comparative genomic analysis of thermophilic fungi reveals convergent evolutionary adaptations and gene losses.</title>
        <authorList>
            <person name="Steindorff A.S."/>
            <person name="Aguilar-Pontes M.V."/>
            <person name="Robinson A.J."/>
            <person name="Andreopoulos B."/>
            <person name="LaButti K."/>
            <person name="Kuo A."/>
            <person name="Mondo S."/>
            <person name="Riley R."/>
            <person name="Otillar R."/>
            <person name="Haridas S."/>
            <person name="Lipzen A."/>
            <person name="Grimwood J."/>
            <person name="Schmutz J."/>
            <person name="Clum A."/>
            <person name="Reid I.D."/>
            <person name="Moisan M.C."/>
            <person name="Butler G."/>
            <person name="Nguyen T.T.M."/>
            <person name="Dewar K."/>
            <person name="Conant G."/>
            <person name="Drula E."/>
            <person name="Henrissat B."/>
            <person name="Hansel C."/>
            <person name="Singer S."/>
            <person name="Hutchinson M.I."/>
            <person name="de Vries R.P."/>
            <person name="Natvig D.O."/>
            <person name="Powell A.J."/>
            <person name="Tsang A."/>
            <person name="Grigoriev I.V."/>
        </authorList>
    </citation>
    <scope>NUCLEOTIDE SEQUENCE [LARGE SCALE GENOMIC DNA]</scope>
    <source>
        <strain evidence="5 6">ATCC 24622</strain>
    </source>
</reference>
<protein>
    <submittedName>
        <fullName evidence="5">Uncharacterized protein</fullName>
    </submittedName>
</protein>
<evidence type="ECO:0000256" key="1">
    <source>
        <dbReference type="ARBA" id="ARBA00006484"/>
    </source>
</evidence>
<accession>A0ABR3VVM0</accession>
<proteinExistence type="inferred from homology"/>
<dbReference type="Pfam" id="PF05721">
    <property type="entry name" value="PhyH"/>
    <property type="match status" value="1"/>
</dbReference>
<comment type="caution">
    <text evidence="5">The sequence shown here is derived from an EMBL/GenBank/DDBJ whole genome shotgun (WGS) entry which is preliminary data.</text>
</comment>
<dbReference type="Gene3D" id="3.40.50.720">
    <property type="entry name" value="NAD(P)-binding Rossmann-like Domain"/>
    <property type="match status" value="1"/>
</dbReference>
<dbReference type="SUPFAM" id="SSF51197">
    <property type="entry name" value="Clavaminate synthase-like"/>
    <property type="match status" value="1"/>
</dbReference>
<evidence type="ECO:0000313" key="6">
    <source>
        <dbReference type="Proteomes" id="UP001586593"/>
    </source>
</evidence>
<comment type="similarity">
    <text evidence="1">Belongs to the short-chain dehydrogenases/reductases (SDR) family.</text>
</comment>
<keyword evidence="2" id="KW-0521">NADP</keyword>
<dbReference type="PANTHER" id="PTHR42901:SF1">
    <property type="entry name" value="ALCOHOL DEHYDROGENASE"/>
    <property type="match status" value="1"/>
</dbReference>
<dbReference type="InterPro" id="IPR036291">
    <property type="entry name" value="NAD(P)-bd_dom_sf"/>
</dbReference>
<dbReference type="Gene3D" id="2.60.120.620">
    <property type="entry name" value="q2cbj1_9rhob like domain"/>
    <property type="match status" value="1"/>
</dbReference>
<dbReference type="EMBL" id="JAZHXJ010001048">
    <property type="protein sequence ID" value="KAL1846224.1"/>
    <property type="molecule type" value="Genomic_DNA"/>
</dbReference>
<dbReference type="PROSITE" id="PS00061">
    <property type="entry name" value="ADH_SHORT"/>
    <property type="match status" value="1"/>
</dbReference>
<gene>
    <name evidence="5" type="ORF">VTK73DRAFT_327</name>
</gene>
<evidence type="ECO:0000256" key="4">
    <source>
        <dbReference type="SAM" id="MobiDB-lite"/>
    </source>
</evidence>